<comment type="caution">
    <text evidence="1">The sequence shown here is derived from an EMBL/GenBank/DDBJ whole genome shotgun (WGS) entry which is preliminary data.</text>
</comment>
<dbReference type="AlphaFoldDB" id="A0AAW8NFN7"/>
<name>A0AAW8NFN7_PSEOX</name>
<dbReference type="EMBL" id="JAVDWN010000030">
    <property type="protein sequence ID" value="MDR7166167.1"/>
    <property type="molecule type" value="Genomic_DNA"/>
</dbReference>
<proteinExistence type="predicted"/>
<organism evidence="1 2">
    <name type="scientific">Pseudarthrobacter oxydans</name>
    <name type="common">Arthrobacter oxydans</name>
    <dbReference type="NCBI Taxonomy" id="1671"/>
    <lineage>
        <taxon>Bacteria</taxon>
        <taxon>Bacillati</taxon>
        <taxon>Actinomycetota</taxon>
        <taxon>Actinomycetes</taxon>
        <taxon>Micrococcales</taxon>
        <taxon>Micrococcaceae</taxon>
        <taxon>Pseudarthrobacter</taxon>
    </lineage>
</organism>
<dbReference type="RefSeq" id="WP_310258617.1">
    <property type="nucleotide sequence ID" value="NZ_JAVDWN010000030.1"/>
</dbReference>
<accession>A0AAW8NFN7</accession>
<sequence length="133" mass="14836">MAFKDRFFLQRQRRIDMPVTAAFDLTDDERELLRRGLLEWGGPASPTNSMAVAMGFRDIKDLLKEGCRIGADISEGRPLTYADWHRALLATEIVFASDVVGSGVDCSTTTGLEDEETIRMLRSLQRKIVALSG</sequence>
<dbReference type="Proteomes" id="UP001262032">
    <property type="component" value="Unassembled WGS sequence"/>
</dbReference>
<gene>
    <name evidence="1" type="ORF">J2X12_004221</name>
</gene>
<evidence type="ECO:0000313" key="1">
    <source>
        <dbReference type="EMBL" id="MDR7166167.1"/>
    </source>
</evidence>
<evidence type="ECO:0000313" key="2">
    <source>
        <dbReference type="Proteomes" id="UP001262032"/>
    </source>
</evidence>
<protein>
    <submittedName>
        <fullName evidence="1">Uncharacterized protein</fullName>
    </submittedName>
</protein>
<reference evidence="1" key="1">
    <citation type="submission" date="2023-07" db="EMBL/GenBank/DDBJ databases">
        <title>Sorghum-associated microbial communities from plants grown in Nebraska, USA.</title>
        <authorList>
            <person name="Schachtman D."/>
        </authorList>
    </citation>
    <scope>NUCLEOTIDE SEQUENCE</scope>
    <source>
        <strain evidence="1">BE261</strain>
    </source>
</reference>